<accession>A0A392V6D4</accession>
<protein>
    <submittedName>
        <fullName evidence="2">Uncharacterized protein</fullName>
    </submittedName>
</protein>
<evidence type="ECO:0000313" key="2">
    <source>
        <dbReference type="EMBL" id="MCI82511.1"/>
    </source>
</evidence>
<feature type="non-terminal residue" evidence="2">
    <location>
        <position position="1"/>
    </location>
</feature>
<evidence type="ECO:0000313" key="3">
    <source>
        <dbReference type="Proteomes" id="UP000265520"/>
    </source>
</evidence>
<dbReference type="Proteomes" id="UP000265520">
    <property type="component" value="Unassembled WGS sequence"/>
</dbReference>
<organism evidence="2 3">
    <name type="scientific">Trifolium medium</name>
    <dbReference type="NCBI Taxonomy" id="97028"/>
    <lineage>
        <taxon>Eukaryota</taxon>
        <taxon>Viridiplantae</taxon>
        <taxon>Streptophyta</taxon>
        <taxon>Embryophyta</taxon>
        <taxon>Tracheophyta</taxon>
        <taxon>Spermatophyta</taxon>
        <taxon>Magnoliopsida</taxon>
        <taxon>eudicotyledons</taxon>
        <taxon>Gunneridae</taxon>
        <taxon>Pentapetalae</taxon>
        <taxon>rosids</taxon>
        <taxon>fabids</taxon>
        <taxon>Fabales</taxon>
        <taxon>Fabaceae</taxon>
        <taxon>Papilionoideae</taxon>
        <taxon>50 kb inversion clade</taxon>
        <taxon>NPAAA clade</taxon>
        <taxon>Hologalegina</taxon>
        <taxon>IRL clade</taxon>
        <taxon>Trifolieae</taxon>
        <taxon>Trifolium</taxon>
    </lineage>
</organism>
<reference evidence="2 3" key="1">
    <citation type="journal article" date="2018" name="Front. Plant Sci.">
        <title>Red Clover (Trifolium pratense) and Zigzag Clover (T. medium) - A Picture of Genomic Similarities and Differences.</title>
        <authorList>
            <person name="Dluhosova J."/>
            <person name="Istvanek J."/>
            <person name="Nedelnik J."/>
            <person name="Repkova J."/>
        </authorList>
    </citation>
    <scope>NUCLEOTIDE SEQUENCE [LARGE SCALE GENOMIC DNA]</scope>
    <source>
        <strain evidence="3">cv. 10/8</strain>
        <tissue evidence="2">Leaf</tissue>
    </source>
</reference>
<feature type="region of interest" description="Disordered" evidence="1">
    <location>
        <begin position="1"/>
        <end position="24"/>
    </location>
</feature>
<name>A0A392V6D4_9FABA</name>
<proteinExistence type="predicted"/>
<sequence length="53" mass="6016">QVREDTIRHPVAPHLDAGRGLPDTLRGATTVRRVKRIDTADPYRRGLWTSHCP</sequence>
<dbReference type="AlphaFoldDB" id="A0A392V6D4"/>
<dbReference type="EMBL" id="LXQA011045292">
    <property type="protein sequence ID" value="MCI82511.1"/>
    <property type="molecule type" value="Genomic_DNA"/>
</dbReference>
<comment type="caution">
    <text evidence="2">The sequence shown here is derived from an EMBL/GenBank/DDBJ whole genome shotgun (WGS) entry which is preliminary data.</text>
</comment>
<keyword evidence="3" id="KW-1185">Reference proteome</keyword>
<evidence type="ECO:0000256" key="1">
    <source>
        <dbReference type="SAM" id="MobiDB-lite"/>
    </source>
</evidence>